<dbReference type="GO" id="GO:0004222">
    <property type="term" value="F:metalloendopeptidase activity"/>
    <property type="evidence" value="ECO:0007669"/>
    <property type="project" value="InterPro"/>
</dbReference>
<feature type="transmembrane region" description="Helical" evidence="11">
    <location>
        <begin position="376"/>
        <end position="403"/>
    </location>
</feature>
<evidence type="ECO:0000259" key="12">
    <source>
        <dbReference type="PROSITE" id="PS50106"/>
    </source>
</evidence>
<organism evidence="13 14">
    <name type="scientific">Chitinophaga varians</name>
    <dbReference type="NCBI Taxonomy" id="2202339"/>
    <lineage>
        <taxon>Bacteria</taxon>
        <taxon>Pseudomonadati</taxon>
        <taxon>Bacteroidota</taxon>
        <taxon>Chitinophagia</taxon>
        <taxon>Chitinophagales</taxon>
        <taxon>Chitinophagaceae</taxon>
        <taxon>Chitinophaga</taxon>
    </lineage>
</organism>
<keyword evidence="5 11" id="KW-0812">Transmembrane</keyword>
<comment type="similarity">
    <text evidence="3 11">Belongs to the peptidase M50B family.</text>
</comment>
<keyword evidence="8 11" id="KW-1133">Transmembrane helix</keyword>
<dbReference type="RefSeq" id="WP_168869582.1">
    <property type="nucleotide sequence ID" value="NZ_JABAIA010000001.1"/>
</dbReference>
<evidence type="ECO:0000313" key="13">
    <source>
        <dbReference type="EMBL" id="NLR63588.1"/>
    </source>
</evidence>
<evidence type="ECO:0000256" key="4">
    <source>
        <dbReference type="ARBA" id="ARBA00022670"/>
    </source>
</evidence>
<comment type="subcellular location">
    <subcellularLocation>
        <location evidence="2">Membrane</location>
        <topology evidence="2">Multi-pass membrane protein</topology>
    </subcellularLocation>
</comment>
<evidence type="ECO:0000256" key="6">
    <source>
        <dbReference type="ARBA" id="ARBA00022801"/>
    </source>
</evidence>
<keyword evidence="4 13" id="KW-0645">Protease</keyword>
<feature type="transmembrane region" description="Helical" evidence="11">
    <location>
        <begin position="106"/>
        <end position="129"/>
    </location>
</feature>
<dbReference type="PANTHER" id="PTHR42837">
    <property type="entry name" value="REGULATOR OF SIGMA-E PROTEASE RSEP"/>
    <property type="match status" value="1"/>
</dbReference>
<keyword evidence="9 11" id="KW-0482">Metalloprotease</keyword>
<keyword evidence="11" id="KW-0479">Metal-binding</keyword>
<feature type="domain" description="PDZ" evidence="12">
    <location>
        <begin position="187"/>
        <end position="280"/>
    </location>
</feature>
<dbReference type="PROSITE" id="PS50106">
    <property type="entry name" value="PDZ"/>
    <property type="match status" value="1"/>
</dbReference>
<evidence type="ECO:0000256" key="11">
    <source>
        <dbReference type="RuleBase" id="RU362031"/>
    </source>
</evidence>
<protein>
    <recommendedName>
        <fullName evidence="11">Zinc metalloprotease</fullName>
        <ecNumber evidence="11">3.4.24.-</ecNumber>
    </recommendedName>
</protein>
<dbReference type="Pfam" id="PF02163">
    <property type="entry name" value="Peptidase_M50"/>
    <property type="match status" value="1"/>
</dbReference>
<dbReference type="GO" id="GO:0046872">
    <property type="term" value="F:metal ion binding"/>
    <property type="evidence" value="ECO:0007669"/>
    <property type="project" value="UniProtKB-KW"/>
</dbReference>
<dbReference type="PANTHER" id="PTHR42837:SF2">
    <property type="entry name" value="MEMBRANE METALLOPROTEASE ARASP2, CHLOROPLASTIC-RELATED"/>
    <property type="match status" value="1"/>
</dbReference>
<dbReference type="CDD" id="cd06163">
    <property type="entry name" value="S2P-M50_PDZ_RseP-like"/>
    <property type="match status" value="1"/>
</dbReference>
<evidence type="ECO:0000256" key="2">
    <source>
        <dbReference type="ARBA" id="ARBA00004141"/>
    </source>
</evidence>
<evidence type="ECO:0000256" key="10">
    <source>
        <dbReference type="ARBA" id="ARBA00023136"/>
    </source>
</evidence>
<sequence length="448" mass="50971">MTTEVILVKAGQLLLSLSILVVLHELGHFIPAKLFKTRVEKFYLFFDPWFSLFKIKKGETEYGIGWLPLGGYVKISGMIDESMDKEAMSLPPQPYEFRSKPAWQRLIIMIGGVTVNVILAFFIYAMILWHWGEKYLPTDAVKYGVTVDSLGQSIGLRDGDKIVSVNHQKVEQFGAITGQVILHEAKSIEVIRDGQELSIPIPEGFIRSLLKQKEPFAYIRFPYYIDRFEKGSLAEKSGLFKPGDQMVSINGQVLPYFTDFAKEMRKHKNEEVKIGVVRGKDSLVIPVKLDETAKLGIYPQDPDKFFAYKTKTYTLLEAIPAGFSMSVDKLVKYVQQLRLIFVSKEVKVSESLGGFMSIGNLFPEAWDWLTFWEMTAFLSIILAFMNILPIPALDGGHVLFLLYEIITGRKPSEKFLEYAQIAGMIVLFGLLLLANGLDFWRNIISKWF</sequence>
<evidence type="ECO:0000313" key="14">
    <source>
        <dbReference type="Proteomes" id="UP000570474"/>
    </source>
</evidence>
<evidence type="ECO:0000256" key="9">
    <source>
        <dbReference type="ARBA" id="ARBA00023049"/>
    </source>
</evidence>
<dbReference type="InterPro" id="IPR001478">
    <property type="entry name" value="PDZ"/>
</dbReference>
<evidence type="ECO:0000256" key="1">
    <source>
        <dbReference type="ARBA" id="ARBA00001947"/>
    </source>
</evidence>
<dbReference type="InterPro" id="IPR008915">
    <property type="entry name" value="Peptidase_M50"/>
</dbReference>
<dbReference type="GO" id="GO:0006508">
    <property type="term" value="P:proteolysis"/>
    <property type="evidence" value="ECO:0007669"/>
    <property type="project" value="UniProtKB-KW"/>
</dbReference>
<keyword evidence="10 11" id="KW-0472">Membrane</keyword>
<feature type="transmembrane region" description="Helical" evidence="11">
    <location>
        <begin position="415"/>
        <end position="437"/>
    </location>
</feature>
<evidence type="ECO:0000256" key="3">
    <source>
        <dbReference type="ARBA" id="ARBA00007931"/>
    </source>
</evidence>
<reference evidence="13 14" key="1">
    <citation type="submission" date="2020-04" db="EMBL/GenBank/DDBJ databases">
        <authorList>
            <person name="Yin C."/>
        </authorList>
    </citation>
    <scope>NUCLEOTIDE SEQUENCE [LARGE SCALE GENOMIC DNA]</scope>
    <source>
        <strain evidence="13 14">Ae27</strain>
    </source>
</reference>
<dbReference type="GO" id="GO:0016020">
    <property type="term" value="C:membrane"/>
    <property type="evidence" value="ECO:0007669"/>
    <property type="project" value="UniProtKB-SubCell"/>
</dbReference>
<dbReference type="NCBIfam" id="TIGR00054">
    <property type="entry name" value="RIP metalloprotease RseP"/>
    <property type="match status" value="1"/>
</dbReference>
<dbReference type="SMART" id="SM00228">
    <property type="entry name" value="PDZ"/>
    <property type="match status" value="1"/>
</dbReference>
<dbReference type="InterPro" id="IPR036034">
    <property type="entry name" value="PDZ_sf"/>
</dbReference>
<dbReference type="Proteomes" id="UP000570474">
    <property type="component" value="Unassembled WGS sequence"/>
</dbReference>
<evidence type="ECO:0000256" key="7">
    <source>
        <dbReference type="ARBA" id="ARBA00022833"/>
    </source>
</evidence>
<feature type="transmembrane region" description="Helical" evidence="11">
    <location>
        <begin position="6"/>
        <end position="26"/>
    </location>
</feature>
<evidence type="ECO:0000256" key="5">
    <source>
        <dbReference type="ARBA" id="ARBA00022692"/>
    </source>
</evidence>
<comment type="caution">
    <text evidence="13">The sequence shown here is derived from an EMBL/GenBank/DDBJ whole genome shotgun (WGS) entry which is preliminary data.</text>
</comment>
<dbReference type="AlphaFoldDB" id="A0A847RRR3"/>
<dbReference type="InterPro" id="IPR004387">
    <property type="entry name" value="Pept_M50_Zn"/>
</dbReference>
<evidence type="ECO:0000256" key="8">
    <source>
        <dbReference type="ARBA" id="ARBA00022989"/>
    </source>
</evidence>
<keyword evidence="6 11" id="KW-0378">Hydrolase</keyword>
<comment type="cofactor">
    <cofactor evidence="1 11">
        <name>Zn(2+)</name>
        <dbReference type="ChEBI" id="CHEBI:29105"/>
    </cofactor>
</comment>
<dbReference type="EMBL" id="JABAIA010000001">
    <property type="protein sequence ID" value="NLR63588.1"/>
    <property type="molecule type" value="Genomic_DNA"/>
</dbReference>
<keyword evidence="7 11" id="KW-0862">Zinc</keyword>
<dbReference type="EC" id="3.4.24.-" evidence="11"/>
<dbReference type="Gene3D" id="2.30.42.10">
    <property type="match status" value="2"/>
</dbReference>
<gene>
    <name evidence="13" type="primary">rseP</name>
    <name evidence="13" type="ORF">HGH92_04640</name>
</gene>
<name>A0A847RRR3_9BACT</name>
<accession>A0A847RRR3</accession>
<keyword evidence="14" id="KW-1185">Reference proteome</keyword>
<dbReference type="SUPFAM" id="SSF50156">
    <property type="entry name" value="PDZ domain-like"/>
    <property type="match status" value="2"/>
</dbReference>
<proteinExistence type="inferred from homology"/>